<sequence>MNFSRLLFSKMLSISPPPPPDPRYPVTTTLTLNVIPENTKKFFYWLILTISVLAVIGNILAIRSIIERKTKFLQKACIFTLSLTDTLTVIVFAMNDLDTLSKPLITWTLGKALCYFLPTSQIFATLVSSLILMIIAMDRYRNCVQSFSKCVWNPKPTVCVMFIVCLLLLCAGGTYPVFAAFNYEALWVLKIPFTAEEADYELSHLCFVTKTKLKTYMVTVDIIIFAPLFLAFTWFYIQIASLIWKHRKPVSAKFNSFDNKSEDSTSNSTKSTNVTTIENVKPVVKPKKQKNVQVQRKIRTFRIVIVLMLSFIGCRFPYWFYYTIRVVSVRNDTISWNLHFALVALNLLNCVLNPLLYTFLNQSVAALKIIKEFMLKICCWCFSNDDFDEFERNNPFNRDQVAPACGTVKTRPNYGLHDKNDKVQKY</sequence>
<reference evidence="11" key="1">
    <citation type="submission" date="2025-05" db="UniProtKB">
        <authorList>
            <consortium name="EnsemblMetazoa"/>
        </authorList>
    </citation>
    <scope>IDENTIFICATION</scope>
</reference>
<evidence type="ECO:0000256" key="8">
    <source>
        <dbReference type="ARBA" id="ARBA00023224"/>
    </source>
</evidence>
<feature type="transmembrane region" description="Helical" evidence="9">
    <location>
        <begin position="340"/>
        <end position="360"/>
    </location>
</feature>
<dbReference type="GeneID" id="126887765"/>
<keyword evidence="5" id="KW-0297">G-protein coupled receptor</keyword>
<evidence type="ECO:0000313" key="12">
    <source>
        <dbReference type="Proteomes" id="UP001652700"/>
    </source>
</evidence>
<dbReference type="PROSITE" id="PS50262">
    <property type="entry name" value="G_PROTEIN_RECEP_F1_2"/>
    <property type="match status" value="1"/>
</dbReference>
<feature type="domain" description="G-protein coupled receptors family 1 profile" evidence="10">
    <location>
        <begin position="57"/>
        <end position="357"/>
    </location>
</feature>
<dbReference type="PANTHER" id="PTHR24238:SF58">
    <property type="entry name" value="FI22604P1"/>
    <property type="match status" value="1"/>
</dbReference>
<dbReference type="Pfam" id="PF00001">
    <property type="entry name" value="7tm_1"/>
    <property type="match status" value="1"/>
</dbReference>
<dbReference type="PANTHER" id="PTHR24238">
    <property type="entry name" value="G-PROTEIN COUPLED RECEPTOR"/>
    <property type="match status" value="1"/>
</dbReference>
<feature type="transmembrane region" description="Helical" evidence="9">
    <location>
        <begin position="158"/>
        <end position="178"/>
    </location>
</feature>
<keyword evidence="4 9" id="KW-1133">Transmembrane helix</keyword>
<evidence type="ECO:0000256" key="7">
    <source>
        <dbReference type="ARBA" id="ARBA00023170"/>
    </source>
</evidence>
<keyword evidence="3 9" id="KW-0812">Transmembrane</keyword>
<dbReference type="PRINTS" id="PR00237">
    <property type="entry name" value="GPCRRHODOPSN"/>
</dbReference>
<keyword evidence="12" id="KW-1185">Reference proteome</keyword>
<protein>
    <recommendedName>
        <fullName evidence="10">G-protein coupled receptors family 1 profile domain-containing protein</fullName>
    </recommendedName>
</protein>
<evidence type="ECO:0000259" key="10">
    <source>
        <dbReference type="PROSITE" id="PS50262"/>
    </source>
</evidence>
<feature type="transmembrane region" description="Helical" evidence="9">
    <location>
        <begin position="72"/>
        <end position="95"/>
    </location>
</feature>
<keyword evidence="6 9" id="KW-0472">Membrane</keyword>
<dbReference type="InterPro" id="IPR000276">
    <property type="entry name" value="GPCR_Rhodpsn"/>
</dbReference>
<dbReference type="CDD" id="cd00637">
    <property type="entry name" value="7tm_classA_rhodopsin-like"/>
    <property type="match status" value="1"/>
</dbReference>
<organism evidence="11 12">
    <name type="scientific">Diabrotica virgifera virgifera</name>
    <name type="common">western corn rootworm</name>
    <dbReference type="NCBI Taxonomy" id="50390"/>
    <lineage>
        <taxon>Eukaryota</taxon>
        <taxon>Metazoa</taxon>
        <taxon>Ecdysozoa</taxon>
        <taxon>Arthropoda</taxon>
        <taxon>Hexapoda</taxon>
        <taxon>Insecta</taxon>
        <taxon>Pterygota</taxon>
        <taxon>Neoptera</taxon>
        <taxon>Endopterygota</taxon>
        <taxon>Coleoptera</taxon>
        <taxon>Polyphaga</taxon>
        <taxon>Cucujiformia</taxon>
        <taxon>Chrysomeloidea</taxon>
        <taxon>Chrysomelidae</taxon>
        <taxon>Galerucinae</taxon>
        <taxon>Diabroticina</taxon>
        <taxon>Diabroticites</taxon>
        <taxon>Diabrotica</taxon>
    </lineage>
</organism>
<dbReference type="RefSeq" id="XP_050511526.1">
    <property type="nucleotide sequence ID" value="XM_050655569.1"/>
</dbReference>
<accession>A0ABM5KMU8</accession>
<feature type="transmembrane region" description="Helical" evidence="9">
    <location>
        <begin position="115"/>
        <end position="137"/>
    </location>
</feature>
<keyword evidence="8" id="KW-0807">Transducer</keyword>
<comment type="similarity">
    <text evidence="2">Belongs to the G-protein coupled receptor 1 family.</text>
</comment>
<name>A0ABM5KMU8_DIAVI</name>
<dbReference type="InterPro" id="IPR017452">
    <property type="entry name" value="GPCR_Rhodpsn_7TM"/>
</dbReference>
<keyword evidence="7" id="KW-0675">Receptor</keyword>
<evidence type="ECO:0000256" key="1">
    <source>
        <dbReference type="ARBA" id="ARBA00004141"/>
    </source>
</evidence>
<evidence type="ECO:0000256" key="6">
    <source>
        <dbReference type="ARBA" id="ARBA00023136"/>
    </source>
</evidence>
<evidence type="ECO:0000256" key="3">
    <source>
        <dbReference type="ARBA" id="ARBA00022692"/>
    </source>
</evidence>
<comment type="subcellular location">
    <subcellularLocation>
        <location evidence="1">Membrane</location>
        <topology evidence="1">Multi-pass membrane protein</topology>
    </subcellularLocation>
</comment>
<feature type="transmembrane region" description="Helical" evidence="9">
    <location>
        <begin position="42"/>
        <end position="60"/>
    </location>
</feature>
<evidence type="ECO:0000313" key="11">
    <source>
        <dbReference type="EnsemblMetazoa" id="XP_050511526.1"/>
    </source>
</evidence>
<feature type="transmembrane region" description="Helical" evidence="9">
    <location>
        <begin position="222"/>
        <end position="244"/>
    </location>
</feature>
<dbReference type="Proteomes" id="UP001652700">
    <property type="component" value="Unplaced"/>
</dbReference>
<dbReference type="SUPFAM" id="SSF81321">
    <property type="entry name" value="Family A G protein-coupled receptor-like"/>
    <property type="match status" value="1"/>
</dbReference>
<evidence type="ECO:0000256" key="4">
    <source>
        <dbReference type="ARBA" id="ARBA00022989"/>
    </source>
</evidence>
<feature type="transmembrane region" description="Helical" evidence="9">
    <location>
        <begin position="300"/>
        <end position="320"/>
    </location>
</feature>
<proteinExistence type="inferred from homology"/>
<evidence type="ECO:0000256" key="2">
    <source>
        <dbReference type="ARBA" id="ARBA00010663"/>
    </source>
</evidence>
<dbReference type="Gene3D" id="1.20.1070.10">
    <property type="entry name" value="Rhodopsin 7-helix transmembrane proteins"/>
    <property type="match status" value="1"/>
</dbReference>
<evidence type="ECO:0000256" key="9">
    <source>
        <dbReference type="SAM" id="Phobius"/>
    </source>
</evidence>
<evidence type="ECO:0000256" key="5">
    <source>
        <dbReference type="ARBA" id="ARBA00023040"/>
    </source>
</evidence>
<dbReference type="EnsemblMetazoa" id="XM_050655569.1">
    <property type="protein sequence ID" value="XP_050511526.1"/>
    <property type="gene ID" value="LOC126887765"/>
</dbReference>